<dbReference type="GO" id="GO:0008289">
    <property type="term" value="F:lipid binding"/>
    <property type="evidence" value="ECO:0007669"/>
    <property type="project" value="InterPro"/>
</dbReference>
<accession>A0A3B4AVU7</accession>
<dbReference type="PANTHER" id="PTHR11955">
    <property type="entry name" value="FATTY ACID BINDING PROTEIN"/>
    <property type="match status" value="1"/>
</dbReference>
<reference evidence="2" key="2">
    <citation type="submission" date="2025-09" db="UniProtKB">
        <authorList>
            <consortium name="Ensembl"/>
        </authorList>
    </citation>
    <scope>IDENTIFICATION</scope>
</reference>
<dbReference type="Proteomes" id="UP000261520">
    <property type="component" value="Unplaced"/>
</dbReference>
<evidence type="ECO:0000313" key="2">
    <source>
        <dbReference type="Ensembl" id="ENSPMGP00000021317.1"/>
    </source>
</evidence>
<dbReference type="PRINTS" id="PR00178">
    <property type="entry name" value="FATTYACIDBP"/>
</dbReference>
<name>A0A3B4AVU7_9GOBI</name>
<dbReference type="STRING" id="409849.ENSPMGP00000021317"/>
<comment type="similarity">
    <text evidence="1">Belongs to the calycin superfamily. Fatty-acid binding protein (FABP) family.</text>
</comment>
<organism evidence="2 3">
    <name type="scientific">Periophthalmus magnuspinnatus</name>
    <dbReference type="NCBI Taxonomy" id="409849"/>
    <lineage>
        <taxon>Eukaryota</taxon>
        <taxon>Metazoa</taxon>
        <taxon>Chordata</taxon>
        <taxon>Craniata</taxon>
        <taxon>Vertebrata</taxon>
        <taxon>Euteleostomi</taxon>
        <taxon>Actinopterygii</taxon>
        <taxon>Neopterygii</taxon>
        <taxon>Teleostei</taxon>
        <taxon>Neoteleostei</taxon>
        <taxon>Acanthomorphata</taxon>
        <taxon>Gobiaria</taxon>
        <taxon>Gobiiformes</taxon>
        <taxon>Gobioidei</taxon>
        <taxon>Gobiidae</taxon>
        <taxon>Oxudercinae</taxon>
        <taxon>Periophthalmus</taxon>
    </lineage>
</organism>
<reference evidence="2" key="1">
    <citation type="submission" date="2025-08" db="UniProtKB">
        <authorList>
            <consortium name="Ensembl"/>
        </authorList>
    </citation>
    <scope>IDENTIFICATION</scope>
</reference>
<evidence type="ECO:0000313" key="3">
    <source>
        <dbReference type="Proteomes" id="UP000261520"/>
    </source>
</evidence>
<proteinExistence type="inferred from homology"/>
<dbReference type="AlphaFoldDB" id="A0A3B4AVU7"/>
<sequence>MSFTGKYVQESQENFETFMRSQGVPEEHIKMGKDLKSVSEIEQNGDHFKITITKGTHVSVVSFTVGQECEIDSLTGEKVKTIIRREGNKLITNVKEMTSVTELVDANTIVTTVTAGSIKFTTTSKRV</sequence>
<dbReference type="InterPro" id="IPR000463">
    <property type="entry name" value="Fatty_acid-bd"/>
</dbReference>
<protein>
    <recommendedName>
        <fullName evidence="4">Fatty acid binding protein 1</fullName>
    </recommendedName>
</protein>
<evidence type="ECO:0000256" key="1">
    <source>
        <dbReference type="ARBA" id="ARBA00008390"/>
    </source>
</evidence>
<keyword evidence="3" id="KW-1185">Reference proteome</keyword>
<dbReference type="InterPro" id="IPR012674">
    <property type="entry name" value="Calycin"/>
</dbReference>
<dbReference type="Pfam" id="PF14651">
    <property type="entry name" value="Lipocalin_7"/>
    <property type="match status" value="1"/>
</dbReference>
<dbReference type="Gene3D" id="2.40.128.20">
    <property type="match status" value="1"/>
</dbReference>
<dbReference type="SUPFAM" id="SSF50814">
    <property type="entry name" value="Lipocalins"/>
    <property type="match status" value="1"/>
</dbReference>
<evidence type="ECO:0008006" key="4">
    <source>
        <dbReference type="Google" id="ProtNLM"/>
    </source>
</evidence>
<dbReference type="InterPro" id="IPR031259">
    <property type="entry name" value="ILBP"/>
</dbReference>
<dbReference type="Ensembl" id="ENSPMGT00000022713.1">
    <property type="protein sequence ID" value="ENSPMGP00000021317.1"/>
    <property type="gene ID" value="ENSPMGG00000017266.1"/>
</dbReference>